<evidence type="ECO:0008006" key="3">
    <source>
        <dbReference type="Google" id="ProtNLM"/>
    </source>
</evidence>
<dbReference type="AlphaFoldDB" id="A0A016V1G8"/>
<accession>A0A016V1G8</accession>
<proteinExistence type="predicted"/>
<reference evidence="2" key="1">
    <citation type="journal article" date="2015" name="Nat. Genet.">
        <title>The genome and transcriptome of the zoonotic hookworm Ancylostoma ceylanicum identify infection-specific gene families.</title>
        <authorList>
            <person name="Schwarz E.M."/>
            <person name="Hu Y."/>
            <person name="Antoshechkin I."/>
            <person name="Miller M.M."/>
            <person name="Sternberg P.W."/>
            <person name="Aroian R.V."/>
        </authorList>
    </citation>
    <scope>NUCLEOTIDE SEQUENCE</scope>
    <source>
        <strain evidence="2">HY135</strain>
    </source>
</reference>
<dbReference type="EMBL" id="JARK01001357">
    <property type="protein sequence ID" value="EYC20533.1"/>
    <property type="molecule type" value="Genomic_DNA"/>
</dbReference>
<protein>
    <recommendedName>
        <fullName evidence="3">Mos1 transposase HTH domain-containing protein</fullName>
    </recommendedName>
</protein>
<sequence length="73" mass="8148">MSGSCSYERFRGTSAATAAANIKRAFKETLVNERMLRLWFVCSTQGETDFEDRPCPGRLQSLDNSALLTAIKE</sequence>
<evidence type="ECO:0000313" key="1">
    <source>
        <dbReference type="EMBL" id="EYC20533.1"/>
    </source>
</evidence>
<evidence type="ECO:0000313" key="2">
    <source>
        <dbReference type="Proteomes" id="UP000024635"/>
    </source>
</evidence>
<name>A0A016V1G8_9BILA</name>
<gene>
    <name evidence="1" type="primary">Acey_s0021.g262</name>
    <name evidence="1" type="ORF">Y032_0021g262</name>
</gene>
<keyword evidence="2" id="KW-1185">Reference proteome</keyword>
<comment type="caution">
    <text evidence="1">The sequence shown here is derived from an EMBL/GenBank/DDBJ whole genome shotgun (WGS) entry which is preliminary data.</text>
</comment>
<organism evidence="1 2">
    <name type="scientific">Ancylostoma ceylanicum</name>
    <dbReference type="NCBI Taxonomy" id="53326"/>
    <lineage>
        <taxon>Eukaryota</taxon>
        <taxon>Metazoa</taxon>
        <taxon>Ecdysozoa</taxon>
        <taxon>Nematoda</taxon>
        <taxon>Chromadorea</taxon>
        <taxon>Rhabditida</taxon>
        <taxon>Rhabditina</taxon>
        <taxon>Rhabditomorpha</taxon>
        <taxon>Strongyloidea</taxon>
        <taxon>Ancylostomatidae</taxon>
        <taxon>Ancylostomatinae</taxon>
        <taxon>Ancylostoma</taxon>
    </lineage>
</organism>
<dbReference type="Proteomes" id="UP000024635">
    <property type="component" value="Unassembled WGS sequence"/>
</dbReference>